<evidence type="ECO:0000256" key="7">
    <source>
        <dbReference type="ARBA" id="ARBA00023239"/>
    </source>
</evidence>
<feature type="domain" description="ACT" evidence="12">
    <location>
        <begin position="251"/>
        <end position="328"/>
    </location>
</feature>
<dbReference type="EMBL" id="CP137757">
    <property type="protein sequence ID" value="WPF25096.1"/>
    <property type="molecule type" value="Genomic_DNA"/>
</dbReference>
<dbReference type="NCBIfam" id="NF008865">
    <property type="entry name" value="PRK11898.1"/>
    <property type="match status" value="1"/>
</dbReference>
<evidence type="ECO:0000256" key="6">
    <source>
        <dbReference type="ARBA" id="ARBA00023222"/>
    </source>
</evidence>
<name>A0AAU0PXS8_9CORY</name>
<dbReference type="PANTHER" id="PTHR21022">
    <property type="entry name" value="PREPHENATE DEHYDRATASE P PROTEIN"/>
    <property type="match status" value="1"/>
</dbReference>
<dbReference type="KEGG" id="cpsk:Q0N40_00580"/>
<dbReference type="InterPro" id="IPR018528">
    <property type="entry name" value="Preph_deHydtase_CS"/>
</dbReference>
<reference evidence="13 14" key="1">
    <citation type="submission" date="2023-10" db="EMBL/GenBank/DDBJ databases">
        <title>complete genome sequence of Corynebacterium pseudokroppenstedtii P15-C1.</title>
        <authorList>
            <person name="Bruggemann H."/>
            <person name="Poehlein A."/>
        </authorList>
    </citation>
    <scope>NUCLEOTIDE SEQUENCE [LARGE SCALE GENOMIC DNA]</scope>
    <source>
        <strain evidence="13 14">P15_C1</strain>
    </source>
</reference>
<protein>
    <recommendedName>
        <fullName evidence="3 9">Prephenate dehydratase</fullName>
        <shortName evidence="9">PDT</shortName>
        <ecNumber evidence="2 9">4.2.1.51</ecNumber>
    </recommendedName>
</protein>
<keyword evidence="6 9" id="KW-0584">Phenylalanine biosynthesis</keyword>
<dbReference type="GO" id="GO:0009094">
    <property type="term" value="P:L-phenylalanine biosynthetic process"/>
    <property type="evidence" value="ECO:0007669"/>
    <property type="project" value="UniProtKB-KW"/>
</dbReference>
<dbReference type="RefSeq" id="WP_221924243.1">
    <property type="nucleotide sequence ID" value="NZ_CP137757.1"/>
</dbReference>
<dbReference type="PROSITE" id="PS51671">
    <property type="entry name" value="ACT"/>
    <property type="match status" value="1"/>
</dbReference>
<dbReference type="EC" id="4.2.1.51" evidence="2 9"/>
<evidence type="ECO:0000256" key="1">
    <source>
        <dbReference type="ARBA" id="ARBA00004741"/>
    </source>
</evidence>
<dbReference type="PROSITE" id="PS00858">
    <property type="entry name" value="PREPHENATE_DEHYDR_2"/>
    <property type="match status" value="1"/>
</dbReference>
<accession>A0AAU0PXS8</accession>
<dbReference type="SUPFAM" id="SSF53850">
    <property type="entry name" value="Periplasmic binding protein-like II"/>
    <property type="match status" value="1"/>
</dbReference>
<evidence type="ECO:0000259" key="11">
    <source>
        <dbReference type="PROSITE" id="PS51171"/>
    </source>
</evidence>
<dbReference type="PANTHER" id="PTHR21022:SF19">
    <property type="entry name" value="PREPHENATE DEHYDRATASE-RELATED"/>
    <property type="match status" value="1"/>
</dbReference>
<evidence type="ECO:0000313" key="14">
    <source>
        <dbReference type="Proteomes" id="UP001174314"/>
    </source>
</evidence>
<evidence type="ECO:0000256" key="4">
    <source>
        <dbReference type="ARBA" id="ARBA00022605"/>
    </source>
</evidence>
<feature type="domain" description="Prephenate dehydratase" evidence="11">
    <location>
        <begin position="27"/>
        <end position="237"/>
    </location>
</feature>
<dbReference type="SUPFAM" id="SSF55021">
    <property type="entry name" value="ACT-like"/>
    <property type="match status" value="1"/>
</dbReference>
<proteinExistence type="predicted"/>
<evidence type="ECO:0000313" key="13">
    <source>
        <dbReference type="EMBL" id="WPF25096.1"/>
    </source>
</evidence>
<evidence type="ECO:0000256" key="5">
    <source>
        <dbReference type="ARBA" id="ARBA00023141"/>
    </source>
</evidence>
<keyword evidence="4 9" id="KW-0028">Amino-acid biosynthesis</keyword>
<dbReference type="CDD" id="cd04905">
    <property type="entry name" value="ACT_CM-PDT"/>
    <property type="match status" value="1"/>
</dbReference>
<evidence type="ECO:0000256" key="10">
    <source>
        <dbReference type="SAM" id="MobiDB-lite"/>
    </source>
</evidence>
<dbReference type="PROSITE" id="PS51171">
    <property type="entry name" value="PREPHENATE_DEHYDR_3"/>
    <property type="match status" value="1"/>
</dbReference>
<sequence>MSSEQSKSVGTNQTSHTPETSERDIPVVAFLGPSGTFTEMAMLEFAGRGWCDTPPQGARTGAAGPESSGVKATEPITAHGHRIVPLPVDSPQHAVDAVIRGRADWACVAIESSVEGPVTRTFDALAGSHPLQIYREIAIPIAFSILVRPGTRPQGITTWSAHPVARPQVTSWIDHHLPPAEFVAARSNAAAAEMVARGEVDAAAAPARAGQLYGLYSLADGVADVTGAQTRFVLVGKPGKPTAHTGRDRTSVVFNVRNEPGALARTLTVVSSNGVDLTRIESRPTRKALGEYRFYMDMSGHISDPHVATALQHLHRTVQVLRFLGSWPMDDGPHGATTSDAAAPSSTMSPDKPSTATPAEWFTAQEWVAHRAEGTAPETDVLW</sequence>
<evidence type="ECO:0000256" key="2">
    <source>
        <dbReference type="ARBA" id="ARBA00013147"/>
    </source>
</evidence>
<dbReference type="InterPro" id="IPR001086">
    <property type="entry name" value="Preph_deHydtase"/>
</dbReference>
<evidence type="ECO:0000256" key="3">
    <source>
        <dbReference type="ARBA" id="ARBA00021872"/>
    </source>
</evidence>
<keyword evidence="5 9" id="KW-0057">Aromatic amino acid biosynthesis</keyword>
<evidence type="ECO:0000256" key="9">
    <source>
        <dbReference type="RuleBase" id="RU361254"/>
    </source>
</evidence>
<dbReference type="GO" id="GO:0004664">
    <property type="term" value="F:prephenate dehydratase activity"/>
    <property type="evidence" value="ECO:0007669"/>
    <property type="project" value="UniProtKB-UniRule"/>
</dbReference>
<keyword evidence="7 9" id="KW-0456">Lyase</keyword>
<feature type="region of interest" description="Disordered" evidence="10">
    <location>
        <begin position="1"/>
        <end position="26"/>
    </location>
</feature>
<dbReference type="AlphaFoldDB" id="A0AAU0PXS8"/>
<dbReference type="GO" id="GO:0005737">
    <property type="term" value="C:cytoplasm"/>
    <property type="evidence" value="ECO:0007669"/>
    <property type="project" value="TreeGrafter"/>
</dbReference>
<comment type="catalytic activity">
    <reaction evidence="8 9">
        <text>prephenate + H(+) = 3-phenylpyruvate + CO2 + H2O</text>
        <dbReference type="Rhea" id="RHEA:21648"/>
        <dbReference type="ChEBI" id="CHEBI:15377"/>
        <dbReference type="ChEBI" id="CHEBI:15378"/>
        <dbReference type="ChEBI" id="CHEBI:16526"/>
        <dbReference type="ChEBI" id="CHEBI:18005"/>
        <dbReference type="ChEBI" id="CHEBI:29934"/>
        <dbReference type="EC" id="4.2.1.51"/>
    </reaction>
</comment>
<dbReference type="Gene3D" id="3.40.190.10">
    <property type="entry name" value="Periplasmic binding protein-like II"/>
    <property type="match status" value="2"/>
</dbReference>
<keyword evidence="14" id="KW-1185">Reference proteome</keyword>
<feature type="compositionally biased region" description="Polar residues" evidence="10">
    <location>
        <begin position="1"/>
        <end position="18"/>
    </location>
</feature>
<dbReference type="InterPro" id="IPR045865">
    <property type="entry name" value="ACT-like_dom_sf"/>
</dbReference>
<dbReference type="PROSITE" id="PS00857">
    <property type="entry name" value="PREPHENATE_DEHYDR_1"/>
    <property type="match status" value="1"/>
</dbReference>
<gene>
    <name evidence="9 13" type="primary">pheA</name>
    <name evidence="13" type="ORF">Q0N40_00580</name>
</gene>
<dbReference type="FunFam" id="3.30.70.260:FF:000012">
    <property type="entry name" value="Prephenate dehydratase"/>
    <property type="match status" value="1"/>
</dbReference>
<evidence type="ECO:0000259" key="12">
    <source>
        <dbReference type="PROSITE" id="PS51671"/>
    </source>
</evidence>
<dbReference type="Pfam" id="PF00800">
    <property type="entry name" value="PDT"/>
    <property type="match status" value="1"/>
</dbReference>
<evidence type="ECO:0000256" key="8">
    <source>
        <dbReference type="ARBA" id="ARBA00047848"/>
    </source>
</evidence>
<feature type="compositionally biased region" description="Low complexity" evidence="10">
    <location>
        <begin position="336"/>
        <end position="351"/>
    </location>
</feature>
<dbReference type="Pfam" id="PF01842">
    <property type="entry name" value="ACT"/>
    <property type="match status" value="1"/>
</dbReference>
<organism evidence="13 14">
    <name type="scientific">Corynebacterium pseudokroppenstedtii</name>
    <dbReference type="NCBI Taxonomy" id="2804917"/>
    <lineage>
        <taxon>Bacteria</taxon>
        <taxon>Bacillati</taxon>
        <taxon>Actinomycetota</taxon>
        <taxon>Actinomycetes</taxon>
        <taxon>Mycobacteriales</taxon>
        <taxon>Corynebacteriaceae</taxon>
        <taxon>Corynebacterium</taxon>
    </lineage>
</organism>
<dbReference type="Gene3D" id="3.30.70.260">
    <property type="match status" value="1"/>
</dbReference>
<dbReference type="Proteomes" id="UP001174314">
    <property type="component" value="Chromosome"/>
</dbReference>
<comment type="pathway">
    <text evidence="1 9">Amino-acid biosynthesis; L-phenylalanine biosynthesis; phenylpyruvate from prephenate: step 1/1.</text>
</comment>
<feature type="region of interest" description="Disordered" evidence="10">
    <location>
        <begin position="332"/>
        <end position="357"/>
    </location>
</feature>
<dbReference type="CDD" id="cd13632">
    <property type="entry name" value="PBP2_Aa-PDT_like"/>
    <property type="match status" value="1"/>
</dbReference>
<dbReference type="InterPro" id="IPR002912">
    <property type="entry name" value="ACT_dom"/>
</dbReference>